<evidence type="ECO:0000313" key="1">
    <source>
        <dbReference type="EMBL" id="KYN85019.1"/>
    </source>
</evidence>
<reference evidence="2" key="1">
    <citation type="submission" date="2015-12" db="EMBL/GenBank/DDBJ databases">
        <authorList>
            <person name="Shamseldin A."/>
            <person name="Moawad H."/>
            <person name="Abd El-Rahim W.M."/>
            <person name="Sadowsky M.J."/>
        </authorList>
    </citation>
    <scope>NUCLEOTIDE SEQUENCE [LARGE SCALE GENOMIC DNA]</scope>
    <source>
        <strain evidence="2">2538-88</strain>
    </source>
</reference>
<evidence type="ECO:0000313" key="2">
    <source>
        <dbReference type="Proteomes" id="UP000075346"/>
    </source>
</evidence>
<name>A0A151KUS5_9VIBR</name>
<dbReference type="Proteomes" id="UP000075346">
    <property type="component" value="Unassembled WGS sequence"/>
</dbReference>
<comment type="caution">
    <text evidence="1">The sequence shown here is derived from an EMBL/GenBank/DDBJ whole genome shotgun (WGS) entry which is preliminary data.</text>
</comment>
<gene>
    <name evidence="1" type="ORF">ATY37_20120</name>
</gene>
<dbReference type="RefSeq" id="WP_058666904.1">
    <property type="nucleotide sequence ID" value="NZ_LOBR01000073.1"/>
</dbReference>
<organism evidence="1 2">
    <name type="scientific">Vibrio cidicii</name>
    <dbReference type="NCBI Taxonomy" id="1763883"/>
    <lineage>
        <taxon>Bacteria</taxon>
        <taxon>Pseudomonadati</taxon>
        <taxon>Pseudomonadota</taxon>
        <taxon>Gammaproteobacteria</taxon>
        <taxon>Vibrionales</taxon>
        <taxon>Vibrionaceae</taxon>
        <taxon>Vibrio</taxon>
    </lineage>
</organism>
<protein>
    <submittedName>
        <fullName evidence="1">Uncharacterized protein</fullName>
    </submittedName>
</protein>
<dbReference type="EMBL" id="LOBR01000073">
    <property type="protein sequence ID" value="KYN85019.1"/>
    <property type="molecule type" value="Genomic_DNA"/>
</dbReference>
<accession>A0A151KUS5</accession>
<proteinExistence type="predicted"/>
<dbReference type="AlphaFoldDB" id="A0A151KUS5"/>
<sequence>MKLFEFLERMTEEMFPFQVNYIEWSGCIDVDVDAFSERWIVSFDEDGFVNFRILKDIDAPSNENAELLESLFNRPQRAWLDASKDLGIEFISPFKFVGTDGKEHKVTGLLPQFGSPYGTLIVSRKDDDESVFEAEKLVGYYYSGLNPTYYDKYDRSRFIETLNDWGWVSQNSKPDWLGK</sequence>